<feature type="binding site" evidence="2">
    <location>
        <position position="58"/>
    </location>
    <ligand>
        <name>Fe cation</name>
        <dbReference type="ChEBI" id="CHEBI:24875"/>
    </ligand>
</feature>
<protein>
    <submittedName>
        <fullName evidence="6">Pirin family protein</fullName>
    </submittedName>
</protein>
<dbReference type="Proteomes" id="UP000516305">
    <property type="component" value="Chromosome"/>
</dbReference>
<comment type="similarity">
    <text evidence="1 3">Belongs to the pirin family.</text>
</comment>
<dbReference type="InterPro" id="IPR003829">
    <property type="entry name" value="Pirin_N_dom"/>
</dbReference>
<dbReference type="EMBL" id="CP060139">
    <property type="protein sequence ID" value="QNR23715.1"/>
    <property type="molecule type" value="Genomic_DNA"/>
</dbReference>
<dbReference type="SUPFAM" id="SSF51182">
    <property type="entry name" value="RmlC-like cupins"/>
    <property type="match status" value="1"/>
</dbReference>
<evidence type="ECO:0000259" key="5">
    <source>
        <dbReference type="Pfam" id="PF05726"/>
    </source>
</evidence>
<dbReference type="PIRSF" id="PIRSF006232">
    <property type="entry name" value="Pirin"/>
    <property type="match status" value="1"/>
</dbReference>
<sequence>MRKIIRISDAMTAHMPGLKTWRALPVPGISQLDPYIFLNHHGYEEFPANNQGLPFGPHPHRGFETLTFIVEGELVHQDSQGFSSRILKGGVQWMTAGAGIIHSETSSDEFLEKGGPMEILQLWINLPAAQKMSPAHYQGFQKEEIPELRIGEGFKLNLICGTYDGSEGPVQSPYPQFMSTLEAPAGSRLHWDSKTEQIFFYLVKGSIKVNGREMNKRQLAQFEGSPGSMDIEVLDDAYIILGEAEPINEPVVSYGPFVMNSEAEIQQAIMDYQAGKMGRWTES</sequence>
<dbReference type="AlphaFoldDB" id="A0A7H0VDB7"/>
<accession>A0A7H0VDB7</accession>
<keyword evidence="2" id="KW-0408">Iron</keyword>
<proteinExistence type="inferred from homology"/>
<evidence type="ECO:0000313" key="7">
    <source>
        <dbReference type="Proteomes" id="UP000516305"/>
    </source>
</evidence>
<feature type="domain" description="Pirin N-terminal" evidence="4">
    <location>
        <begin position="24"/>
        <end position="124"/>
    </location>
</feature>
<evidence type="ECO:0000256" key="1">
    <source>
        <dbReference type="ARBA" id="ARBA00008416"/>
    </source>
</evidence>
<comment type="cofactor">
    <cofactor evidence="2">
        <name>Fe cation</name>
        <dbReference type="ChEBI" id="CHEBI:24875"/>
    </cofactor>
    <text evidence="2">Binds 1 Fe cation per subunit.</text>
</comment>
<dbReference type="PANTHER" id="PTHR43594:SF1">
    <property type="entry name" value="QUERCETIN 2,3-DIOXYGENASE PA2418-RELATED"/>
    <property type="match status" value="1"/>
</dbReference>
<keyword evidence="7" id="KW-1185">Reference proteome</keyword>
<evidence type="ECO:0000256" key="3">
    <source>
        <dbReference type="RuleBase" id="RU003457"/>
    </source>
</evidence>
<dbReference type="GO" id="GO:0046872">
    <property type="term" value="F:metal ion binding"/>
    <property type="evidence" value="ECO:0007669"/>
    <property type="project" value="UniProtKB-KW"/>
</dbReference>
<dbReference type="Pfam" id="PF05726">
    <property type="entry name" value="Pirin_C"/>
    <property type="match status" value="1"/>
</dbReference>
<dbReference type="Pfam" id="PF02678">
    <property type="entry name" value="Pirin"/>
    <property type="match status" value="1"/>
</dbReference>
<gene>
    <name evidence="6" type="ORF">H4K34_15245</name>
</gene>
<feature type="domain" description="Pirin C-terminal" evidence="5">
    <location>
        <begin position="181"/>
        <end position="278"/>
    </location>
</feature>
<dbReference type="Gene3D" id="2.60.120.10">
    <property type="entry name" value="Jelly Rolls"/>
    <property type="match status" value="2"/>
</dbReference>
<reference evidence="6 7" key="1">
    <citation type="submission" date="2020-08" db="EMBL/GenBank/DDBJ databases">
        <title>Croceimicrobium hydrocarbonivorans gen. nov., sp. nov., a novel marine bacterium isolated from a bacterial consortium that degrades polyethylene terephthalate.</title>
        <authorList>
            <person name="Liu R."/>
        </authorList>
    </citation>
    <scope>NUCLEOTIDE SEQUENCE [LARGE SCALE GENOMIC DNA]</scope>
    <source>
        <strain evidence="6 7">A20-9</strain>
    </source>
</reference>
<dbReference type="InterPro" id="IPR053186">
    <property type="entry name" value="QDO-related"/>
</dbReference>
<feature type="binding site" evidence="2">
    <location>
        <position position="104"/>
    </location>
    <ligand>
        <name>Fe cation</name>
        <dbReference type="ChEBI" id="CHEBI:24875"/>
    </ligand>
</feature>
<evidence type="ECO:0000259" key="4">
    <source>
        <dbReference type="Pfam" id="PF02678"/>
    </source>
</evidence>
<dbReference type="InterPro" id="IPR014710">
    <property type="entry name" value="RmlC-like_jellyroll"/>
</dbReference>
<evidence type="ECO:0000313" key="6">
    <source>
        <dbReference type="EMBL" id="QNR23715.1"/>
    </source>
</evidence>
<dbReference type="InterPro" id="IPR008778">
    <property type="entry name" value="Pirin_C_dom"/>
</dbReference>
<dbReference type="InterPro" id="IPR011051">
    <property type="entry name" value="RmlC_Cupin_sf"/>
</dbReference>
<keyword evidence="2" id="KW-0479">Metal-binding</keyword>
<dbReference type="InterPro" id="IPR012093">
    <property type="entry name" value="Pirin"/>
</dbReference>
<dbReference type="KEGG" id="chyd:H4K34_15245"/>
<evidence type="ECO:0000256" key="2">
    <source>
        <dbReference type="PIRSR" id="PIRSR006232-1"/>
    </source>
</evidence>
<name>A0A7H0VDB7_9FLAO</name>
<dbReference type="RefSeq" id="WP_210758250.1">
    <property type="nucleotide sequence ID" value="NZ_CP060139.1"/>
</dbReference>
<feature type="binding site" evidence="2">
    <location>
        <position position="102"/>
    </location>
    <ligand>
        <name>Fe cation</name>
        <dbReference type="ChEBI" id="CHEBI:24875"/>
    </ligand>
</feature>
<dbReference type="CDD" id="cd02909">
    <property type="entry name" value="cupin_pirin_N"/>
    <property type="match status" value="1"/>
</dbReference>
<dbReference type="PANTHER" id="PTHR43594">
    <property type="entry name" value="QUERCETIN 2,3-DIOXYGENASE"/>
    <property type="match status" value="1"/>
</dbReference>
<feature type="binding site" evidence="2">
    <location>
        <position position="60"/>
    </location>
    <ligand>
        <name>Fe cation</name>
        <dbReference type="ChEBI" id="CHEBI:24875"/>
    </ligand>
</feature>
<organism evidence="6 7">
    <name type="scientific">Croceimicrobium hydrocarbonivorans</name>
    <dbReference type="NCBI Taxonomy" id="2761580"/>
    <lineage>
        <taxon>Bacteria</taxon>
        <taxon>Pseudomonadati</taxon>
        <taxon>Bacteroidota</taxon>
        <taxon>Flavobacteriia</taxon>
        <taxon>Flavobacteriales</taxon>
        <taxon>Owenweeksiaceae</taxon>
        <taxon>Croceimicrobium</taxon>
    </lineage>
</organism>